<reference evidence="1" key="2">
    <citation type="submission" date="2021-10" db="EMBL/GenBank/DDBJ databases">
        <authorList>
            <person name="Piombo E."/>
        </authorList>
    </citation>
    <scope>NUCLEOTIDE SEQUENCE</scope>
</reference>
<name>A0ACA9U019_BIOOC</name>
<proteinExistence type="predicted"/>
<organism evidence="1 2">
    <name type="scientific">Clonostachys rosea f. rosea IK726</name>
    <dbReference type="NCBI Taxonomy" id="1349383"/>
    <lineage>
        <taxon>Eukaryota</taxon>
        <taxon>Fungi</taxon>
        <taxon>Dikarya</taxon>
        <taxon>Ascomycota</taxon>
        <taxon>Pezizomycotina</taxon>
        <taxon>Sordariomycetes</taxon>
        <taxon>Hypocreomycetidae</taxon>
        <taxon>Hypocreales</taxon>
        <taxon>Bionectriaceae</taxon>
        <taxon>Clonostachys</taxon>
    </lineage>
</organism>
<sequence>MVEMEQFEFHDATSRSGRTWETIDSGVTQLLLNHDPLTGRRTTLQRWEPGATNAQSHPFIHNYVEEIYLAEGDLYDTQLGRGWIAGAYAYRKPGMKHGPFKSDQGCLMFIVCIPVNESGNELRDSKD</sequence>
<dbReference type="EMBL" id="CADEHS020000010">
    <property type="protein sequence ID" value="CAG9946545.1"/>
    <property type="molecule type" value="Genomic_DNA"/>
</dbReference>
<evidence type="ECO:0000313" key="1">
    <source>
        <dbReference type="EMBL" id="CAG9946545.1"/>
    </source>
</evidence>
<keyword evidence="2" id="KW-1185">Reference proteome</keyword>
<reference evidence="1" key="1">
    <citation type="submission" date="2020-04" db="EMBL/GenBank/DDBJ databases">
        <authorList>
            <person name="Broberg M."/>
        </authorList>
    </citation>
    <scope>NUCLEOTIDE SEQUENCE</scope>
</reference>
<accession>A0ACA9U019</accession>
<evidence type="ECO:0000313" key="2">
    <source>
        <dbReference type="Proteomes" id="UP000836387"/>
    </source>
</evidence>
<gene>
    <name evidence="1" type="ORF">CRV2_00005428</name>
</gene>
<comment type="caution">
    <text evidence="1">The sequence shown here is derived from an EMBL/GenBank/DDBJ whole genome shotgun (WGS) entry which is preliminary data.</text>
</comment>
<protein>
    <submittedName>
        <fullName evidence="1">Uncharacterized protein</fullName>
    </submittedName>
</protein>
<dbReference type="Proteomes" id="UP000836387">
    <property type="component" value="Unassembled WGS sequence"/>
</dbReference>